<keyword evidence="1" id="KW-0472">Membrane</keyword>
<dbReference type="Proteomes" id="UP000316714">
    <property type="component" value="Unassembled WGS sequence"/>
</dbReference>
<dbReference type="AlphaFoldDB" id="A0A5C5VAB6"/>
<gene>
    <name evidence="2" type="ORF">KOR34_04590</name>
</gene>
<proteinExistence type="predicted"/>
<reference evidence="2 3" key="1">
    <citation type="submission" date="2019-02" db="EMBL/GenBank/DDBJ databases">
        <title>Deep-cultivation of Planctomycetes and their phenomic and genomic characterization uncovers novel biology.</title>
        <authorList>
            <person name="Wiegand S."/>
            <person name="Jogler M."/>
            <person name="Boedeker C."/>
            <person name="Pinto D."/>
            <person name="Vollmers J."/>
            <person name="Rivas-Marin E."/>
            <person name="Kohn T."/>
            <person name="Peeters S.H."/>
            <person name="Heuer A."/>
            <person name="Rast P."/>
            <person name="Oberbeckmann S."/>
            <person name="Bunk B."/>
            <person name="Jeske O."/>
            <person name="Meyerdierks A."/>
            <person name="Storesund J.E."/>
            <person name="Kallscheuer N."/>
            <person name="Luecker S."/>
            <person name="Lage O.M."/>
            <person name="Pohl T."/>
            <person name="Merkel B.J."/>
            <person name="Hornburger P."/>
            <person name="Mueller R.-W."/>
            <person name="Bruemmer F."/>
            <person name="Labrenz M."/>
            <person name="Spormann A.M."/>
            <person name="Op Den Camp H."/>
            <person name="Overmann J."/>
            <person name="Amann R."/>
            <person name="Jetten M.S.M."/>
            <person name="Mascher T."/>
            <person name="Medema M.H."/>
            <person name="Devos D.P."/>
            <person name="Kaster A.-K."/>
            <person name="Ovreas L."/>
            <person name="Rohde M."/>
            <person name="Galperin M.Y."/>
            <person name="Jogler C."/>
        </authorList>
    </citation>
    <scope>NUCLEOTIDE SEQUENCE [LARGE SCALE GENOMIC DNA]</scope>
    <source>
        <strain evidence="2 3">KOR34</strain>
    </source>
</reference>
<protein>
    <submittedName>
        <fullName evidence="2">Uncharacterized protein</fullName>
    </submittedName>
</protein>
<feature type="transmembrane region" description="Helical" evidence="1">
    <location>
        <begin position="150"/>
        <end position="168"/>
    </location>
</feature>
<evidence type="ECO:0000313" key="3">
    <source>
        <dbReference type="Proteomes" id="UP000316714"/>
    </source>
</evidence>
<comment type="caution">
    <text evidence="2">The sequence shown here is derived from an EMBL/GenBank/DDBJ whole genome shotgun (WGS) entry which is preliminary data.</text>
</comment>
<evidence type="ECO:0000256" key="1">
    <source>
        <dbReference type="SAM" id="Phobius"/>
    </source>
</evidence>
<accession>A0A5C5VAB6</accession>
<feature type="transmembrane region" description="Helical" evidence="1">
    <location>
        <begin position="53"/>
        <end position="72"/>
    </location>
</feature>
<name>A0A5C5VAB6_9BACT</name>
<keyword evidence="1" id="KW-0812">Transmembrane</keyword>
<keyword evidence="3" id="KW-1185">Reference proteome</keyword>
<feature type="transmembrane region" description="Helical" evidence="1">
    <location>
        <begin position="21"/>
        <end position="41"/>
    </location>
</feature>
<dbReference type="RefSeq" id="WP_146561840.1">
    <property type="nucleotide sequence ID" value="NZ_SIHJ01000001.1"/>
</dbReference>
<dbReference type="OrthoDB" id="256197at2"/>
<keyword evidence="1" id="KW-1133">Transmembrane helix</keyword>
<sequence length="732" mass="80699">MPHHHNLIRYALDTVRSRVRFALAGETAARTTVAVGGFVWAWLAVDRLLEPPWWVRAAVFALAGALVLRWLWRHSLSALLTRLPDSVIAAWIERRHPELGESLLTALHADPHDPDPSHRVLVQAAERRAEQVLLEHEEPEVVDTRRLRPWFWGAAAILLTLVAGLALAPDASGVYLRRLALSSELWPRQVVLVAEQFTPDDNGRLVWRVPRDTPLELNVRADFTGGHVAPTEVQARLRQQDGARSRRQLAAIGEPTGGPDAHQAYRMKIDRLRQDLEVRLYGGDARLGPLLLVVTPRPTVTSVDVEVRPPSYTSDRPYTAPADAVDQVPEGAALTFQAQCNKPLRKVAATLTRGDVSTRLTADIAADGRRFTLMVPPVVDGGGVEITLLDQDGIDSQPAYRFPLRVQADTPPSIEFAVNGVGRVITPDAILPTDIAIDDDHGLGAATLTLTIGDWELPIQLPVGDVGDELTASPSVDLLALRSDPAARLPRPEPGERLQLQVSAEDLYRSSADPEARPHVSTSQTETFTVVTPEDLVARLEEREVNLRRTFEQTYDEARSAELNAARMDDAPDGVAADELARRRRLSMSRLVEQLSKLKHDVAGAGEGFRGILEELDNNRIQNDDLKERIDVRIVRPLDNISQRSLPELEGQARLAAKSLDDRPGEPALPEEASAKLRSTVAEMESALNEMKAVETYNEVLALLRGIIDDQRDLSEKTGDARKSSLKGLLLD</sequence>
<evidence type="ECO:0000313" key="2">
    <source>
        <dbReference type="EMBL" id="TWT35566.1"/>
    </source>
</evidence>
<organism evidence="2 3">
    <name type="scientific">Posidoniimonas corsicana</name>
    <dbReference type="NCBI Taxonomy" id="1938618"/>
    <lineage>
        <taxon>Bacteria</taxon>
        <taxon>Pseudomonadati</taxon>
        <taxon>Planctomycetota</taxon>
        <taxon>Planctomycetia</taxon>
        <taxon>Pirellulales</taxon>
        <taxon>Lacipirellulaceae</taxon>
        <taxon>Posidoniimonas</taxon>
    </lineage>
</organism>
<dbReference type="EMBL" id="SIHJ01000001">
    <property type="protein sequence ID" value="TWT35566.1"/>
    <property type="molecule type" value="Genomic_DNA"/>
</dbReference>